<dbReference type="Pfam" id="PF13518">
    <property type="entry name" value="HTH_28"/>
    <property type="match status" value="1"/>
</dbReference>
<evidence type="ECO:0000259" key="3">
    <source>
        <dbReference type="Pfam" id="PF13518"/>
    </source>
</evidence>
<keyword evidence="5" id="KW-1185">Reference proteome</keyword>
<proteinExistence type="inferred from homology"/>
<dbReference type="InterPro" id="IPR010921">
    <property type="entry name" value="Trp_repressor/repl_initiator"/>
</dbReference>
<accession>A0A285R9Q7</accession>
<dbReference type="Gene3D" id="1.10.10.10">
    <property type="entry name" value="Winged helix-like DNA-binding domain superfamily/Winged helix DNA-binding domain"/>
    <property type="match status" value="2"/>
</dbReference>
<evidence type="ECO:0000256" key="1">
    <source>
        <dbReference type="ARBA" id="ARBA00038232"/>
    </source>
</evidence>
<dbReference type="InterPro" id="IPR036388">
    <property type="entry name" value="WH-like_DNA-bd_sf"/>
</dbReference>
<dbReference type="EMBL" id="OBMQ01000001">
    <property type="protein sequence ID" value="SOB90488.1"/>
    <property type="molecule type" value="Genomic_DNA"/>
</dbReference>
<dbReference type="GO" id="GO:0043565">
    <property type="term" value="F:sequence-specific DNA binding"/>
    <property type="evidence" value="ECO:0007669"/>
    <property type="project" value="InterPro"/>
</dbReference>
<feature type="domain" description="Insertion element IS150 protein InsJ-like helix-turn-helix" evidence="3">
    <location>
        <begin position="131"/>
        <end position="181"/>
    </location>
</feature>
<dbReference type="PANTHER" id="PTHR33795">
    <property type="entry name" value="INSERTION ELEMENT IS150 PROTEIN INSJ"/>
    <property type="match status" value="1"/>
</dbReference>
<dbReference type="InterPro" id="IPR055247">
    <property type="entry name" value="InsJ-like_HTH"/>
</dbReference>
<comment type="similarity">
    <text evidence="1">Belongs to the IS150/IS1296 orfA family.</text>
</comment>
<dbReference type="SUPFAM" id="SSF48295">
    <property type="entry name" value="TrpR-like"/>
    <property type="match status" value="3"/>
</dbReference>
<feature type="region of interest" description="Disordered" evidence="2">
    <location>
        <begin position="174"/>
        <end position="193"/>
    </location>
</feature>
<evidence type="ECO:0000313" key="4">
    <source>
        <dbReference type="EMBL" id="SOB90488.1"/>
    </source>
</evidence>
<dbReference type="InterPro" id="IPR052057">
    <property type="entry name" value="IS150/IS1296_orfA-like"/>
</dbReference>
<protein>
    <submittedName>
        <fullName evidence="4">Transposase-like protein</fullName>
    </submittedName>
</protein>
<sequence>MPKKSFSTDVKILALQYLEEGRHTFHEITTMFSVDVKTLQVWRALYKYGGIEALIRPKKNKVYSKELKQSAVEDYLSGKYSMFDILAKYGISSLSVFKKWLKIYTSHSELKDSSKGLSKTMTKGRKTTVEERIEIAKACLAKGKDYQEIAAKYGVSYQQVYQWVRKFEENGEQALEDRRGRTKPEEERTPEDKLRLKIQQIERENERLRAENLLLKKLEEIERRHR</sequence>
<evidence type="ECO:0000256" key="2">
    <source>
        <dbReference type="SAM" id="MobiDB-lite"/>
    </source>
</evidence>
<gene>
    <name evidence="4" type="ORF">SAMN05880501_101169</name>
</gene>
<dbReference type="PANTHER" id="PTHR33795:SF1">
    <property type="entry name" value="INSERTION ELEMENT IS150 PROTEIN INSJ"/>
    <property type="match status" value="1"/>
</dbReference>
<dbReference type="AlphaFoldDB" id="A0A285R9Q7"/>
<dbReference type="Proteomes" id="UP000219636">
    <property type="component" value="Unassembled WGS sequence"/>
</dbReference>
<reference evidence="5" key="1">
    <citation type="submission" date="2017-08" db="EMBL/GenBank/DDBJ databases">
        <authorList>
            <person name="Varghese N."/>
            <person name="Submissions S."/>
        </authorList>
    </citation>
    <scope>NUCLEOTIDE SEQUENCE [LARGE SCALE GENOMIC DNA]</scope>
    <source>
        <strain evidence="5">JC22</strain>
    </source>
</reference>
<organism evidence="4 5">
    <name type="scientific">Ureibacillus xyleni</name>
    <dbReference type="NCBI Taxonomy" id="614648"/>
    <lineage>
        <taxon>Bacteria</taxon>
        <taxon>Bacillati</taxon>
        <taxon>Bacillota</taxon>
        <taxon>Bacilli</taxon>
        <taxon>Bacillales</taxon>
        <taxon>Caryophanaceae</taxon>
        <taxon>Ureibacillus</taxon>
    </lineage>
</organism>
<name>A0A285R9Q7_9BACL</name>
<evidence type="ECO:0000313" key="5">
    <source>
        <dbReference type="Proteomes" id="UP000219636"/>
    </source>
</evidence>